<dbReference type="Gene3D" id="3.30.505.10">
    <property type="entry name" value="SH2 domain"/>
    <property type="match status" value="1"/>
</dbReference>
<feature type="domain" description="Protein kinase" evidence="19">
    <location>
        <begin position="317"/>
        <end position="559"/>
    </location>
</feature>
<feature type="binding site" evidence="14">
    <location>
        <position position="345"/>
    </location>
    <ligand>
        <name>ATP</name>
        <dbReference type="ChEBI" id="CHEBI:30616"/>
    </ligand>
</feature>
<dbReference type="SUPFAM" id="SSF50044">
    <property type="entry name" value="SH3-domain"/>
    <property type="match status" value="1"/>
</dbReference>
<evidence type="ECO:0000256" key="15">
    <source>
        <dbReference type="RuleBase" id="RU362096"/>
    </source>
</evidence>
<dbReference type="InterPro" id="IPR050198">
    <property type="entry name" value="Non-receptor_tyrosine_kinases"/>
</dbReference>
<evidence type="ECO:0000259" key="19">
    <source>
        <dbReference type="PROSITE" id="PS50011"/>
    </source>
</evidence>
<evidence type="ECO:0000256" key="12">
    <source>
        <dbReference type="PROSITE-ProRule" id="PRU00191"/>
    </source>
</evidence>
<organism evidence="20 21">
    <name type="scientific">Folsomia candida</name>
    <name type="common">Springtail</name>
    <dbReference type="NCBI Taxonomy" id="158441"/>
    <lineage>
        <taxon>Eukaryota</taxon>
        <taxon>Metazoa</taxon>
        <taxon>Ecdysozoa</taxon>
        <taxon>Arthropoda</taxon>
        <taxon>Hexapoda</taxon>
        <taxon>Collembola</taxon>
        <taxon>Entomobryomorpha</taxon>
        <taxon>Isotomoidea</taxon>
        <taxon>Isotomidae</taxon>
        <taxon>Proisotominae</taxon>
        <taxon>Folsomia</taxon>
    </lineage>
</organism>
<evidence type="ECO:0000256" key="13">
    <source>
        <dbReference type="PROSITE-ProRule" id="PRU00192"/>
    </source>
</evidence>
<feature type="region of interest" description="Disordered" evidence="16">
    <location>
        <begin position="75"/>
        <end position="116"/>
    </location>
</feature>
<dbReference type="SUPFAM" id="SSF55550">
    <property type="entry name" value="SH2 domain"/>
    <property type="match status" value="1"/>
</dbReference>
<dbReference type="PRINTS" id="PR00109">
    <property type="entry name" value="TYRKINASE"/>
</dbReference>
<dbReference type="InterPro" id="IPR001245">
    <property type="entry name" value="Ser-Thr/Tyr_kinase_cat_dom"/>
</dbReference>
<evidence type="ECO:0000256" key="9">
    <source>
        <dbReference type="ARBA" id="ARBA00023137"/>
    </source>
</evidence>
<dbReference type="EC" id="2.7.10.2" evidence="15"/>
<feature type="compositionally biased region" description="Polar residues" evidence="16">
    <location>
        <begin position="82"/>
        <end position="116"/>
    </location>
</feature>
<comment type="subcellular location">
    <subcellularLocation>
        <location evidence="1">Endomembrane system</location>
    </subcellularLocation>
</comment>
<dbReference type="PROSITE" id="PS50001">
    <property type="entry name" value="SH2"/>
    <property type="match status" value="1"/>
</dbReference>
<dbReference type="CDD" id="cd09933">
    <property type="entry name" value="SH2_Src_family"/>
    <property type="match status" value="1"/>
</dbReference>
<evidence type="ECO:0000256" key="3">
    <source>
        <dbReference type="ARBA" id="ARBA00022679"/>
    </source>
</evidence>
<dbReference type="PRINTS" id="PR00401">
    <property type="entry name" value="SH2DOMAIN"/>
</dbReference>
<dbReference type="SMART" id="SM00219">
    <property type="entry name" value="TyrKc"/>
    <property type="match status" value="1"/>
</dbReference>
<comment type="similarity">
    <text evidence="15">Belongs to the protein kinase superfamily. Tyr protein kinase family.</text>
</comment>
<keyword evidence="7 12" id="KW-0727">SH2 domain</keyword>
<dbReference type="InterPro" id="IPR001452">
    <property type="entry name" value="SH3_domain"/>
</dbReference>
<dbReference type="FunFam" id="3.30.200.20:FF:000053">
    <property type="entry name" value="Tyrosine-protein kinase"/>
    <property type="match status" value="1"/>
</dbReference>
<dbReference type="GO" id="GO:0002009">
    <property type="term" value="P:morphogenesis of an epithelium"/>
    <property type="evidence" value="ECO:0007669"/>
    <property type="project" value="UniProtKB-ARBA"/>
</dbReference>
<dbReference type="CDD" id="cd11845">
    <property type="entry name" value="SH3_Src_like"/>
    <property type="match status" value="1"/>
</dbReference>
<dbReference type="STRING" id="158441.A0A226F1G9"/>
<dbReference type="FunFam" id="3.30.505.10:FF:000001">
    <property type="entry name" value="Tyrosine-protein kinase"/>
    <property type="match status" value="1"/>
</dbReference>
<keyword evidence="9 15" id="KW-0829">Tyrosine-protein kinase</keyword>
<proteinExistence type="inferred from homology"/>
<gene>
    <name evidence="20" type="ORF">Fcan01_01847</name>
</gene>
<evidence type="ECO:0000256" key="10">
    <source>
        <dbReference type="ARBA" id="ARBA00051243"/>
    </source>
</evidence>
<dbReference type="PROSITE" id="PS00107">
    <property type="entry name" value="PROTEIN_KINASE_ATP"/>
    <property type="match status" value="1"/>
</dbReference>
<keyword evidence="5 15" id="KW-0418">Kinase</keyword>
<dbReference type="AlphaFoldDB" id="A0A226F1G9"/>
<dbReference type="GO" id="GO:0004714">
    <property type="term" value="F:transmembrane receptor protein tyrosine kinase activity"/>
    <property type="evidence" value="ECO:0007669"/>
    <property type="project" value="UniProtKB-EC"/>
</dbReference>
<dbReference type="PROSITE" id="PS50011">
    <property type="entry name" value="PROTEIN_KINASE_DOM"/>
    <property type="match status" value="1"/>
</dbReference>
<dbReference type="InterPro" id="IPR000719">
    <property type="entry name" value="Prot_kinase_dom"/>
</dbReference>
<dbReference type="Pfam" id="PF00017">
    <property type="entry name" value="SH2"/>
    <property type="match status" value="1"/>
</dbReference>
<dbReference type="OMA" id="RRPTFDY"/>
<dbReference type="SUPFAM" id="SSF56112">
    <property type="entry name" value="Protein kinase-like (PK-like)"/>
    <property type="match status" value="1"/>
</dbReference>
<evidence type="ECO:0000256" key="11">
    <source>
        <dbReference type="ARBA" id="ARBA00051245"/>
    </source>
</evidence>
<dbReference type="Gene3D" id="1.10.510.10">
    <property type="entry name" value="Transferase(Phosphotransferase) domain 1"/>
    <property type="match status" value="1"/>
</dbReference>
<keyword evidence="2 13" id="KW-0728">SH3 domain</keyword>
<evidence type="ECO:0000256" key="4">
    <source>
        <dbReference type="ARBA" id="ARBA00022741"/>
    </source>
</evidence>
<dbReference type="InterPro" id="IPR036028">
    <property type="entry name" value="SH3-like_dom_sf"/>
</dbReference>
<keyword evidence="8" id="KW-0472">Membrane</keyword>
<keyword evidence="3 15" id="KW-0808">Transferase</keyword>
<dbReference type="Gene3D" id="3.30.200.20">
    <property type="entry name" value="Phosphorylase Kinase, domain 1"/>
    <property type="match status" value="1"/>
</dbReference>
<dbReference type="Pfam" id="PF00018">
    <property type="entry name" value="SH3_1"/>
    <property type="match status" value="1"/>
</dbReference>
<accession>A0A226F1G9</accession>
<dbReference type="Proteomes" id="UP000198287">
    <property type="component" value="Unassembled WGS sequence"/>
</dbReference>
<dbReference type="PROSITE" id="PS00109">
    <property type="entry name" value="PROTEIN_KINASE_TYR"/>
    <property type="match status" value="1"/>
</dbReference>
<protein>
    <recommendedName>
        <fullName evidence="15">Tyrosine-protein kinase</fullName>
        <ecNumber evidence="15">2.7.10.2</ecNumber>
    </recommendedName>
</protein>
<feature type="domain" description="SH3" evidence="18">
    <location>
        <begin position="123"/>
        <end position="184"/>
    </location>
</feature>
<reference evidence="20 21" key="1">
    <citation type="submission" date="2015-12" db="EMBL/GenBank/DDBJ databases">
        <title>The genome of Folsomia candida.</title>
        <authorList>
            <person name="Faddeeva A."/>
            <person name="Derks M.F."/>
            <person name="Anvar Y."/>
            <person name="Smit S."/>
            <person name="Van Straalen N."/>
            <person name="Roelofs D."/>
        </authorList>
    </citation>
    <scope>NUCLEOTIDE SEQUENCE [LARGE SCALE GENOMIC DNA]</scope>
    <source>
        <strain evidence="20 21">VU population</strain>
        <tissue evidence="20">Whole body</tissue>
    </source>
</reference>
<dbReference type="GO" id="GO:0004715">
    <property type="term" value="F:non-membrane spanning protein tyrosine kinase activity"/>
    <property type="evidence" value="ECO:0007669"/>
    <property type="project" value="UniProtKB-EC"/>
</dbReference>
<dbReference type="EMBL" id="LNIX01000001">
    <property type="protein sequence ID" value="OXA63318.1"/>
    <property type="molecule type" value="Genomic_DNA"/>
</dbReference>
<dbReference type="InterPro" id="IPR017441">
    <property type="entry name" value="Protein_kinase_ATP_BS"/>
</dbReference>
<dbReference type="InterPro" id="IPR036860">
    <property type="entry name" value="SH2_dom_sf"/>
</dbReference>
<evidence type="ECO:0000256" key="7">
    <source>
        <dbReference type="ARBA" id="ARBA00022999"/>
    </source>
</evidence>
<dbReference type="PROSITE" id="PS50002">
    <property type="entry name" value="SH3"/>
    <property type="match status" value="1"/>
</dbReference>
<dbReference type="SMART" id="SM00252">
    <property type="entry name" value="SH2"/>
    <property type="match status" value="1"/>
</dbReference>
<dbReference type="GO" id="GO:0050793">
    <property type="term" value="P:regulation of developmental process"/>
    <property type="evidence" value="ECO:0007669"/>
    <property type="project" value="UniProtKB-ARBA"/>
</dbReference>
<evidence type="ECO:0000256" key="2">
    <source>
        <dbReference type="ARBA" id="ARBA00022443"/>
    </source>
</evidence>
<evidence type="ECO:0000256" key="5">
    <source>
        <dbReference type="ARBA" id="ARBA00022777"/>
    </source>
</evidence>
<evidence type="ECO:0000256" key="16">
    <source>
        <dbReference type="SAM" id="MobiDB-lite"/>
    </source>
</evidence>
<name>A0A226F1G9_FOLCA</name>
<keyword evidence="4 14" id="KW-0547">Nucleotide-binding</keyword>
<dbReference type="GO" id="GO:0012505">
    <property type="term" value="C:endomembrane system"/>
    <property type="evidence" value="ECO:0007669"/>
    <property type="project" value="UniProtKB-SubCell"/>
</dbReference>
<evidence type="ECO:0000259" key="17">
    <source>
        <dbReference type="PROSITE" id="PS50001"/>
    </source>
</evidence>
<evidence type="ECO:0000313" key="21">
    <source>
        <dbReference type="Proteomes" id="UP000198287"/>
    </source>
</evidence>
<dbReference type="GO" id="GO:0005524">
    <property type="term" value="F:ATP binding"/>
    <property type="evidence" value="ECO:0007669"/>
    <property type="project" value="UniProtKB-UniRule"/>
</dbReference>
<dbReference type="GO" id="GO:0030182">
    <property type="term" value="P:neuron differentiation"/>
    <property type="evidence" value="ECO:0007669"/>
    <property type="project" value="UniProtKB-ARBA"/>
</dbReference>
<dbReference type="InterPro" id="IPR020635">
    <property type="entry name" value="Tyr_kinase_cat_dom"/>
</dbReference>
<dbReference type="Gene3D" id="2.30.30.40">
    <property type="entry name" value="SH3 Domains"/>
    <property type="match status" value="1"/>
</dbReference>
<dbReference type="PRINTS" id="PR00452">
    <property type="entry name" value="SH3DOMAIN"/>
</dbReference>
<feature type="domain" description="SH2" evidence="17">
    <location>
        <begin position="190"/>
        <end position="292"/>
    </location>
</feature>
<dbReference type="InterPro" id="IPR008266">
    <property type="entry name" value="Tyr_kinase_AS"/>
</dbReference>
<evidence type="ECO:0000256" key="8">
    <source>
        <dbReference type="ARBA" id="ARBA00023136"/>
    </source>
</evidence>
<dbReference type="SMART" id="SM00326">
    <property type="entry name" value="SH3"/>
    <property type="match status" value="1"/>
</dbReference>
<evidence type="ECO:0000259" key="18">
    <source>
        <dbReference type="PROSITE" id="PS50002"/>
    </source>
</evidence>
<dbReference type="Pfam" id="PF07714">
    <property type="entry name" value="PK_Tyr_Ser-Thr"/>
    <property type="match status" value="1"/>
</dbReference>
<dbReference type="FunFam" id="1.10.510.10:FF:001512">
    <property type="entry name" value="Receptor tyrosine-protein kinase erbB-2"/>
    <property type="match status" value="1"/>
</dbReference>
<evidence type="ECO:0000313" key="20">
    <source>
        <dbReference type="EMBL" id="OXA63318.1"/>
    </source>
</evidence>
<comment type="catalytic activity">
    <reaction evidence="10">
        <text>L-tyrosyl-[protein] + ATP = O-phospho-L-tyrosyl-[protein] + ADP + H(+)</text>
        <dbReference type="Rhea" id="RHEA:10596"/>
        <dbReference type="Rhea" id="RHEA-COMP:10136"/>
        <dbReference type="Rhea" id="RHEA-COMP:20101"/>
        <dbReference type="ChEBI" id="CHEBI:15378"/>
        <dbReference type="ChEBI" id="CHEBI:30616"/>
        <dbReference type="ChEBI" id="CHEBI:46858"/>
        <dbReference type="ChEBI" id="CHEBI:61978"/>
        <dbReference type="ChEBI" id="CHEBI:456216"/>
        <dbReference type="EC" id="2.7.10.1"/>
    </reaction>
</comment>
<evidence type="ECO:0000256" key="6">
    <source>
        <dbReference type="ARBA" id="ARBA00022840"/>
    </source>
</evidence>
<dbReference type="GO" id="GO:0051130">
    <property type="term" value="P:positive regulation of cellular component organization"/>
    <property type="evidence" value="ECO:0007669"/>
    <property type="project" value="UniProtKB-ARBA"/>
</dbReference>
<keyword evidence="6 14" id="KW-0067">ATP-binding</keyword>
<keyword evidence="21" id="KW-1185">Reference proteome</keyword>
<dbReference type="GO" id="GO:0007435">
    <property type="term" value="P:salivary gland morphogenesis"/>
    <property type="evidence" value="ECO:0007669"/>
    <property type="project" value="UniProtKB-ARBA"/>
</dbReference>
<dbReference type="InterPro" id="IPR011009">
    <property type="entry name" value="Kinase-like_dom_sf"/>
</dbReference>
<comment type="catalytic activity">
    <reaction evidence="11 15">
        <text>L-tyrosyl-[protein] + ATP = O-phospho-L-tyrosyl-[protein] + ADP + H(+)</text>
        <dbReference type="Rhea" id="RHEA:10596"/>
        <dbReference type="Rhea" id="RHEA-COMP:10136"/>
        <dbReference type="Rhea" id="RHEA-COMP:20101"/>
        <dbReference type="ChEBI" id="CHEBI:15378"/>
        <dbReference type="ChEBI" id="CHEBI:30616"/>
        <dbReference type="ChEBI" id="CHEBI:46858"/>
        <dbReference type="ChEBI" id="CHEBI:61978"/>
        <dbReference type="ChEBI" id="CHEBI:456216"/>
        <dbReference type="EC" id="2.7.10.2"/>
    </reaction>
</comment>
<dbReference type="InterPro" id="IPR000980">
    <property type="entry name" value="SH2"/>
</dbReference>
<dbReference type="PANTHER" id="PTHR24418">
    <property type="entry name" value="TYROSINE-PROTEIN KINASE"/>
    <property type="match status" value="1"/>
</dbReference>
<dbReference type="OrthoDB" id="28230at2759"/>
<dbReference type="GO" id="GO:0030036">
    <property type="term" value="P:actin cytoskeleton organization"/>
    <property type="evidence" value="ECO:0007669"/>
    <property type="project" value="UniProtKB-ARBA"/>
</dbReference>
<sequence length="578" mass="65422">MGGKSSKNNSGDKVVRGMIGMTPGYGPGDPFQRGGVVVSSTKNCDIIRTPSLSTFGQSGSGSKCKTLPQQLSLQKNRGESFESASNGYIRSGQNHCHASTPNGSSNGNSFLHHIQSQQQQHYGSVKTLVALYDYASRHSRDVGFKKGDVMEVINDSDADWWNVYVIRTGETGFIPRNFVAVEKSIESEDWFFGKISRREAEKFLMGEENPRGTFLLRNSEQNPGAFSLSVKDWEQDKSYHVGRFLVKHYKIRPLDSGGYYITTRLLFQSLRELVQSYSRNAQGLCHVLTRACPKPCPTMWDLSPETRDQWEIERNELQFVRKLGSGNFGEVWYGRWRNGMEVAIKTLKSGTLMSPGAFLEEAAIMKKFRHDRLVALYAVCSREEPVYIVTEYMRNGSLLEYLRNGPGQNLDELDLVYIAAQVASGMAYLEEKQLVHRDLAARNVLVGDNNIAKICDFGLARVIVQDDEYCPRQGARFPVKWTAPEAILYGRFAVKSDVWSYGILLMELFTFGQVPYPGYRMPMPSSGSVTDPVYGIMLRCWDVDPERRPTFEFLKHFFDDFPVTSEIPYREVKSKISH</sequence>
<comment type="caution">
    <text evidence="20">The sequence shown here is derived from an EMBL/GenBank/DDBJ whole genome shotgun (WGS) entry which is preliminary data.</text>
</comment>
<evidence type="ECO:0000256" key="1">
    <source>
        <dbReference type="ARBA" id="ARBA00004308"/>
    </source>
</evidence>
<dbReference type="GO" id="GO:0007424">
    <property type="term" value="P:open tracheal system development"/>
    <property type="evidence" value="ECO:0007669"/>
    <property type="project" value="UniProtKB-ARBA"/>
</dbReference>
<dbReference type="GO" id="GO:0048468">
    <property type="term" value="P:cell development"/>
    <property type="evidence" value="ECO:0007669"/>
    <property type="project" value="UniProtKB-ARBA"/>
</dbReference>
<evidence type="ECO:0000256" key="14">
    <source>
        <dbReference type="PROSITE-ProRule" id="PRU10141"/>
    </source>
</evidence>